<evidence type="ECO:0000313" key="1">
    <source>
        <dbReference type="EMBL" id="KXK09362.1"/>
    </source>
</evidence>
<organism evidence="1 2">
    <name type="scientific">candidate division WS6 bacterium OLB21</name>
    <dbReference type="NCBI Taxonomy" id="1617427"/>
    <lineage>
        <taxon>Bacteria</taxon>
        <taxon>Candidatus Dojkabacteria</taxon>
    </lineage>
</organism>
<dbReference type="EMBL" id="JYPD01000018">
    <property type="protein sequence ID" value="KXK09362.1"/>
    <property type="molecule type" value="Genomic_DNA"/>
</dbReference>
<dbReference type="AlphaFoldDB" id="A0A136KIX1"/>
<sequence>MIEPFRTDTFSLTTAEIFKQISMGYERPEGQEISIYGLKHTSRALNLRPSLYDSEQNPNRMIGFQSMVFVRTIPDGRSTPRTEAIRMLYDENQESYFITPIGQSQDSLPASHTYHIDPIYSIGPDNRGVIILRNEEGGIDSVYSGIEAIAIAEVYDSSSGLLIPRLRTPEGQHILTYRDQQITASRSAFHPIEFHSTTGNTTPTHVYWTHEIHQGPFTAHDVRDIAGFSDLYAQIGSSQGYKRLATTLLSRPAMIETSPRVLVPALIAESPLTNGQSLIAITT</sequence>
<gene>
    <name evidence="1" type="ORF">UZ20_WS6002000577</name>
</gene>
<proteinExistence type="predicted"/>
<accession>A0A136KIX1</accession>
<dbReference type="Proteomes" id="UP000070449">
    <property type="component" value="Unassembled WGS sequence"/>
</dbReference>
<evidence type="ECO:0000313" key="2">
    <source>
        <dbReference type="Proteomes" id="UP000070449"/>
    </source>
</evidence>
<comment type="caution">
    <text evidence="1">The sequence shown here is derived from an EMBL/GenBank/DDBJ whole genome shotgun (WGS) entry which is preliminary data.</text>
</comment>
<reference evidence="1 2" key="1">
    <citation type="submission" date="2015-02" db="EMBL/GenBank/DDBJ databases">
        <title>Improved understanding of the partial-nitritation anammox process through 23 genomes representing the majority of the microbial community.</title>
        <authorList>
            <person name="Speth D.R."/>
            <person name="In T Zandt M."/>
            <person name="Guerrero Cruz S."/>
            <person name="Jetten M.S."/>
            <person name="Dutilh B.E."/>
        </authorList>
    </citation>
    <scope>NUCLEOTIDE SEQUENCE [LARGE SCALE GENOMIC DNA]</scope>
    <source>
        <strain evidence="1">OLB21</strain>
    </source>
</reference>
<protein>
    <submittedName>
        <fullName evidence="1">Uncharacterized protein</fullName>
    </submittedName>
</protein>
<name>A0A136KIX1_9BACT</name>